<dbReference type="RefSeq" id="WP_148593484.1">
    <property type="nucleotide sequence ID" value="NZ_CP042997.1"/>
</dbReference>
<dbReference type="InterPro" id="IPR017504">
    <property type="entry name" value="CHP03067_Planctomycetes"/>
</dbReference>
<name>A0A5B9VZW2_9BACT</name>
<protein>
    <recommendedName>
        <fullName evidence="3">TIGR03067 domain-containing protein</fullName>
    </recommendedName>
</protein>
<gene>
    <name evidence="1" type="ORF">OJF2_20410</name>
</gene>
<organism evidence="1 2">
    <name type="scientific">Aquisphaera giovannonii</name>
    <dbReference type="NCBI Taxonomy" id="406548"/>
    <lineage>
        <taxon>Bacteria</taxon>
        <taxon>Pseudomonadati</taxon>
        <taxon>Planctomycetota</taxon>
        <taxon>Planctomycetia</taxon>
        <taxon>Isosphaerales</taxon>
        <taxon>Isosphaeraceae</taxon>
        <taxon>Aquisphaera</taxon>
    </lineage>
</organism>
<dbReference type="KEGG" id="agv:OJF2_20410"/>
<proteinExistence type="predicted"/>
<dbReference type="EMBL" id="CP042997">
    <property type="protein sequence ID" value="QEH33539.1"/>
    <property type="molecule type" value="Genomic_DNA"/>
</dbReference>
<dbReference type="Proteomes" id="UP000324233">
    <property type="component" value="Chromosome"/>
</dbReference>
<keyword evidence="2" id="KW-1185">Reference proteome</keyword>
<evidence type="ECO:0000313" key="2">
    <source>
        <dbReference type="Proteomes" id="UP000324233"/>
    </source>
</evidence>
<dbReference type="OrthoDB" id="284736at2"/>
<accession>A0A5B9VZW2</accession>
<dbReference type="NCBIfam" id="TIGR03067">
    <property type="entry name" value="Planc_TIGR03067"/>
    <property type="match status" value="1"/>
</dbReference>
<reference evidence="1 2" key="1">
    <citation type="submission" date="2019-08" db="EMBL/GenBank/DDBJ databases">
        <title>Deep-cultivation of Planctomycetes and their phenomic and genomic characterization uncovers novel biology.</title>
        <authorList>
            <person name="Wiegand S."/>
            <person name="Jogler M."/>
            <person name="Boedeker C."/>
            <person name="Pinto D."/>
            <person name="Vollmers J."/>
            <person name="Rivas-Marin E."/>
            <person name="Kohn T."/>
            <person name="Peeters S.H."/>
            <person name="Heuer A."/>
            <person name="Rast P."/>
            <person name="Oberbeckmann S."/>
            <person name="Bunk B."/>
            <person name="Jeske O."/>
            <person name="Meyerdierks A."/>
            <person name="Storesund J.E."/>
            <person name="Kallscheuer N."/>
            <person name="Luecker S."/>
            <person name="Lage O.M."/>
            <person name="Pohl T."/>
            <person name="Merkel B.J."/>
            <person name="Hornburger P."/>
            <person name="Mueller R.-W."/>
            <person name="Bruemmer F."/>
            <person name="Labrenz M."/>
            <person name="Spormann A.M."/>
            <person name="Op den Camp H."/>
            <person name="Overmann J."/>
            <person name="Amann R."/>
            <person name="Jetten M.S.M."/>
            <person name="Mascher T."/>
            <person name="Medema M.H."/>
            <person name="Devos D.P."/>
            <person name="Kaster A.-K."/>
            <person name="Ovreas L."/>
            <person name="Rohde M."/>
            <person name="Galperin M.Y."/>
            <person name="Jogler C."/>
        </authorList>
    </citation>
    <scope>NUCLEOTIDE SEQUENCE [LARGE SCALE GENOMIC DNA]</scope>
    <source>
        <strain evidence="1 2">OJF2</strain>
    </source>
</reference>
<evidence type="ECO:0000313" key="1">
    <source>
        <dbReference type="EMBL" id="QEH33539.1"/>
    </source>
</evidence>
<sequence>MRTTITSITIILGLTSPAVLGGEAIRGDLAQLQGRWSATTGAKKQVQVVMTIQGRDVSVAIKTPTGTDIQVTGELKLDESTSPRSLDWTKFTGPDEQPLPEVAAVYKVEGDTFTVCNGGFLGKRPREFKPGDGVFADVVVFRRLPSDKAAATPAPGENSSIATR</sequence>
<evidence type="ECO:0008006" key="3">
    <source>
        <dbReference type="Google" id="ProtNLM"/>
    </source>
</evidence>
<dbReference type="AlphaFoldDB" id="A0A5B9VZW2"/>